<dbReference type="AlphaFoldDB" id="A0A1H2JWC4"/>
<organism evidence="4 5">
    <name type="scientific">Gordonia westfalica</name>
    <dbReference type="NCBI Taxonomy" id="158898"/>
    <lineage>
        <taxon>Bacteria</taxon>
        <taxon>Bacillati</taxon>
        <taxon>Actinomycetota</taxon>
        <taxon>Actinomycetes</taxon>
        <taxon>Mycobacteriales</taxon>
        <taxon>Gordoniaceae</taxon>
        <taxon>Gordonia</taxon>
    </lineage>
</organism>
<evidence type="ECO:0000259" key="3">
    <source>
        <dbReference type="Pfam" id="PF23771"/>
    </source>
</evidence>
<dbReference type="Pfam" id="PF23771">
    <property type="entry name" value="DUF7168"/>
    <property type="match status" value="1"/>
</dbReference>
<evidence type="ECO:0000313" key="4">
    <source>
        <dbReference type="EMBL" id="SDU60478.1"/>
    </source>
</evidence>
<accession>A0A1H2JWC4</accession>
<feature type="compositionally biased region" description="Basic and acidic residues" evidence="1">
    <location>
        <begin position="259"/>
        <end position="280"/>
    </location>
</feature>
<feature type="domain" description="DUF7168" evidence="3">
    <location>
        <begin position="85"/>
        <end position="219"/>
    </location>
</feature>
<name>A0A1H2JWC4_9ACTN</name>
<feature type="region of interest" description="Disordered" evidence="1">
    <location>
        <begin position="240"/>
        <end position="288"/>
    </location>
</feature>
<proteinExistence type="predicted"/>
<dbReference type="STRING" id="158898.SAMN04488548_1342558"/>
<gene>
    <name evidence="4" type="ORF">SAMN04488548_1342558</name>
</gene>
<dbReference type="EMBL" id="FNLM01000034">
    <property type="protein sequence ID" value="SDU60478.1"/>
    <property type="molecule type" value="Genomic_DNA"/>
</dbReference>
<feature type="compositionally biased region" description="Polar residues" evidence="1">
    <location>
        <begin position="240"/>
        <end position="254"/>
    </location>
</feature>
<evidence type="ECO:0000313" key="5">
    <source>
        <dbReference type="Proteomes" id="UP000183180"/>
    </source>
</evidence>
<reference evidence="4 5" key="1">
    <citation type="submission" date="2016-10" db="EMBL/GenBank/DDBJ databases">
        <authorList>
            <person name="de Groot N.N."/>
        </authorList>
    </citation>
    <scope>NUCLEOTIDE SEQUENCE [LARGE SCALE GENOMIC DNA]</scope>
    <source>
        <strain evidence="4 5">DSM 44215</strain>
    </source>
</reference>
<dbReference type="InterPro" id="IPR055592">
    <property type="entry name" value="DUF7168"/>
</dbReference>
<evidence type="ECO:0000256" key="1">
    <source>
        <dbReference type="SAM" id="MobiDB-lite"/>
    </source>
</evidence>
<dbReference type="Pfam" id="PF10979">
    <property type="entry name" value="DUF2786"/>
    <property type="match status" value="1"/>
</dbReference>
<sequence length="288" mass="31544">MEPIWRADSLNYMRDDKLLTRISALLRQAENTDNEHEAETFMQAAQRLATASSIDLAVARAHDPAARKKVTPISRQIKIGESGKRGLRTYVQLFVAITMANDVTVDVASNSTFVLAYGYEADIDACEALYTSLIIQMVAASDAYLRSGAYKGETFARVVTKGSGWRARRVIEEKPLSPITARLNFQSAFAERIGKRLAEARDAAREEALAAERKSGEPERSTALALRNKELEVTDFYKSESSARGTWRPSSASAGYSEAARKAGDRAGRRAKIGADREFGGARGALEA</sequence>
<feature type="domain" description="DUF2786" evidence="2">
    <location>
        <begin position="17"/>
        <end position="55"/>
    </location>
</feature>
<dbReference type="Proteomes" id="UP000183180">
    <property type="component" value="Unassembled WGS sequence"/>
</dbReference>
<evidence type="ECO:0000259" key="2">
    <source>
        <dbReference type="Pfam" id="PF10979"/>
    </source>
</evidence>
<protein>
    <submittedName>
        <fullName evidence="4">Uncharacterized protein</fullName>
    </submittedName>
</protein>
<dbReference type="InterPro" id="IPR024498">
    <property type="entry name" value="DUF2786"/>
</dbReference>